<keyword evidence="10" id="KW-1185">Reference proteome</keyword>
<evidence type="ECO:0000313" key="9">
    <source>
        <dbReference type="EMBL" id="OJJ36356.1"/>
    </source>
</evidence>
<protein>
    <recommendedName>
        <fullName evidence="8">Rhodopsin domain-containing protein</fullName>
    </recommendedName>
</protein>
<dbReference type="InterPro" id="IPR049326">
    <property type="entry name" value="Rhodopsin_dom_fungi"/>
</dbReference>
<feature type="transmembrane region" description="Helical" evidence="7">
    <location>
        <begin position="12"/>
        <end position="31"/>
    </location>
</feature>
<evidence type="ECO:0000256" key="5">
    <source>
        <dbReference type="ARBA" id="ARBA00038359"/>
    </source>
</evidence>
<name>A0A1L9RN54_ASPWE</name>
<sequence length="335" mass="38420">MAFENLQPLTYAVISVAFAIGCSSIFLRIYCRIRLMTWGWDDAVALFLLLINAFQQAIMYIFLYYGCGLHRNELSERQLSSLATWLFIEEIFYMFVHWTIKQAFLLFYLRLSIDISFRRMVYGTMVLNTMVLITNWLLAFLQCDPFQALFNRAAYPYAKCLDPYIVNMLPIGLNIMTDLIILFLPIPMVLSLNMSKKQKVSVLAVICFGATAVMTAFFRFYIQKEMIDGGDISYTLAKMVIVTIIEIQSATVAVNLPALKALFTKFKRDSQQRKSKSSSVYPFGYKTSSLHPSRCPSQGGSSYMTHSRDASDAGKSDLEWWQVDLKTEQQEGNWI</sequence>
<dbReference type="VEuPathDB" id="FungiDB:ASPWEDRAFT_169883"/>
<dbReference type="RefSeq" id="XP_040690032.1">
    <property type="nucleotide sequence ID" value="XM_040830533.1"/>
</dbReference>
<accession>A0A1L9RN54</accession>
<evidence type="ECO:0000256" key="7">
    <source>
        <dbReference type="SAM" id="Phobius"/>
    </source>
</evidence>
<gene>
    <name evidence="9" type="ORF">ASPWEDRAFT_169883</name>
</gene>
<organism evidence="9 10">
    <name type="scientific">Aspergillus wentii DTO 134E9</name>
    <dbReference type="NCBI Taxonomy" id="1073089"/>
    <lineage>
        <taxon>Eukaryota</taxon>
        <taxon>Fungi</taxon>
        <taxon>Dikarya</taxon>
        <taxon>Ascomycota</taxon>
        <taxon>Pezizomycotina</taxon>
        <taxon>Eurotiomycetes</taxon>
        <taxon>Eurotiomycetidae</taxon>
        <taxon>Eurotiales</taxon>
        <taxon>Aspergillaceae</taxon>
        <taxon>Aspergillus</taxon>
        <taxon>Aspergillus subgen. Cremei</taxon>
    </lineage>
</organism>
<keyword evidence="2 7" id="KW-0812">Transmembrane</keyword>
<proteinExistence type="inferred from homology"/>
<feature type="transmembrane region" description="Helical" evidence="7">
    <location>
        <begin position="171"/>
        <end position="190"/>
    </location>
</feature>
<evidence type="ECO:0000256" key="2">
    <source>
        <dbReference type="ARBA" id="ARBA00022692"/>
    </source>
</evidence>
<evidence type="ECO:0000256" key="4">
    <source>
        <dbReference type="ARBA" id="ARBA00023136"/>
    </source>
</evidence>
<feature type="transmembrane region" description="Helical" evidence="7">
    <location>
        <begin position="43"/>
        <end position="65"/>
    </location>
</feature>
<dbReference type="PANTHER" id="PTHR33048">
    <property type="entry name" value="PTH11-LIKE INTEGRAL MEMBRANE PROTEIN (AFU_ORTHOLOGUE AFUA_5G11245)"/>
    <property type="match status" value="1"/>
</dbReference>
<dbReference type="GeneID" id="63746381"/>
<dbReference type="PANTHER" id="PTHR33048:SF123">
    <property type="entry name" value="INTEGRAL MEMBRANE PROTEIN"/>
    <property type="match status" value="1"/>
</dbReference>
<evidence type="ECO:0000313" key="10">
    <source>
        <dbReference type="Proteomes" id="UP000184383"/>
    </source>
</evidence>
<dbReference type="Proteomes" id="UP000184383">
    <property type="component" value="Unassembled WGS sequence"/>
</dbReference>
<dbReference type="AlphaFoldDB" id="A0A1L9RN54"/>
<feature type="transmembrane region" description="Helical" evidence="7">
    <location>
        <begin position="121"/>
        <end position="141"/>
    </location>
</feature>
<comment type="subcellular location">
    <subcellularLocation>
        <location evidence="1">Membrane</location>
        <topology evidence="1">Multi-pass membrane protein</topology>
    </subcellularLocation>
</comment>
<evidence type="ECO:0000256" key="1">
    <source>
        <dbReference type="ARBA" id="ARBA00004141"/>
    </source>
</evidence>
<feature type="transmembrane region" description="Helical" evidence="7">
    <location>
        <begin position="85"/>
        <end position="109"/>
    </location>
</feature>
<feature type="compositionally biased region" description="Polar residues" evidence="6">
    <location>
        <begin position="289"/>
        <end position="305"/>
    </location>
</feature>
<keyword evidence="4 7" id="KW-0472">Membrane</keyword>
<evidence type="ECO:0000256" key="3">
    <source>
        <dbReference type="ARBA" id="ARBA00022989"/>
    </source>
</evidence>
<evidence type="ECO:0000256" key="6">
    <source>
        <dbReference type="SAM" id="MobiDB-lite"/>
    </source>
</evidence>
<dbReference type="OrthoDB" id="5329176at2759"/>
<keyword evidence="3 7" id="KW-1133">Transmembrane helix</keyword>
<dbReference type="Pfam" id="PF20684">
    <property type="entry name" value="Fung_rhodopsin"/>
    <property type="match status" value="1"/>
</dbReference>
<feature type="region of interest" description="Disordered" evidence="6">
    <location>
        <begin position="289"/>
        <end position="313"/>
    </location>
</feature>
<dbReference type="InterPro" id="IPR052337">
    <property type="entry name" value="SAT4-like"/>
</dbReference>
<comment type="similarity">
    <text evidence="5">Belongs to the SAT4 family.</text>
</comment>
<reference evidence="10" key="1">
    <citation type="journal article" date="2017" name="Genome Biol.">
        <title>Comparative genomics reveals high biological diversity and specific adaptations in the industrially and medically important fungal genus Aspergillus.</title>
        <authorList>
            <person name="de Vries R.P."/>
            <person name="Riley R."/>
            <person name="Wiebenga A."/>
            <person name="Aguilar-Osorio G."/>
            <person name="Amillis S."/>
            <person name="Uchima C.A."/>
            <person name="Anderluh G."/>
            <person name="Asadollahi M."/>
            <person name="Askin M."/>
            <person name="Barry K."/>
            <person name="Battaglia E."/>
            <person name="Bayram O."/>
            <person name="Benocci T."/>
            <person name="Braus-Stromeyer S.A."/>
            <person name="Caldana C."/>
            <person name="Canovas D."/>
            <person name="Cerqueira G.C."/>
            <person name="Chen F."/>
            <person name="Chen W."/>
            <person name="Choi C."/>
            <person name="Clum A."/>
            <person name="Dos Santos R.A."/>
            <person name="Damasio A.R."/>
            <person name="Diallinas G."/>
            <person name="Emri T."/>
            <person name="Fekete E."/>
            <person name="Flipphi M."/>
            <person name="Freyberg S."/>
            <person name="Gallo A."/>
            <person name="Gournas C."/>
            <person name="Habgood R."/>
            <person name="Hainaut M."/>
            <person name="Harispe M.L."/>
            <person name="Henrissat B."/>
            <person name="Hilden K.S."/>
            <person name="Hope R."/>
            <person name="Hossain A."/>
            <person name="Karabika E."/>
            <person name="Karaffa L."/>
            <person name="Karanyi Z."/>
            <person name="Krasevec N."/>
            <person name="Kuo A."/>
            <person name="Kusch H."/>
            <person name="LaButti K."/>
            <person name="Lagendijk E.L."/>
            <person name="Lapidus A."/>
            <person name="Levasseur A."/>
            <person name="Lindquist E."/>
            <person name="Lipzen A."/>
            <person name="Logrieco A.F."/>
            <person name="MacCabe A."/>
            <person name="Maekelae M.R."/>
            <person name="Malavazi I."/>
            <person name="Melin P."/>
            <person name="Meyer V."/>
            <person name="Mielnichuk N."/>
            <person name="Miskei M."/>
            <person name="Molnar A.P."/>
            <person name="Mule G."/>
            <person name="Ngan C.Y."/>
            <person name="Orejas M."/>
            <person name="Orosz E."/>
            <person name="Ouedraogo J.P."/>
            <person name="Overkamp K.M."/>
            <person name="Park H.-S."/>
            <person name="Perrone G."/>
            <person name="Piumi F."/>
            <person name="Punt P.J."/>
            <person name="Ram A.F."/>
            <person name="Ramon A."/>
            <person name="Rauscher S."/>
            <person name="Record E."/>
            <person name="Riano-Pachon D.M."/>
            <person name="Robert V."/>
            <person name="Roehrig J."/>
            <person name="Ruller R."/>
            <person name="Salamov A."/>
            <person name="Salih N.S."/>
            <person name="Samson R.A."/>
            <person name="Sandor E."/>
            <person name="Sanguinetti M."/>
            <person name="Schuetze T."/>
            <person name="Sepcic K."/>
            <person name="Shelest E."/>
            <person name="Sherlock G."/>
            <person name="Sophianopoulou V."/>
            <person name="Squina F.M."/>
            <person name="Sun H."/>
            <person name="Susca A."/>
            <person name="Todd R.B."/>
            <person name="Tsang A."/>
            <person name="Unkles S.E."/>
            <person name="van de Wiele N."/>
            <person name="van Rossen-Uffink D."/>
            <person name="Oliveira J.V."/>
            <person name="Vesth T.C."/>
            <person name="Visser J."/>
            <person name="Yu J.-H."/>
            <person name="Zhou M."/>
            <person name="Andersen M.R."/>
            <person name="Archer D.B."/>
            <person name="Baker S.E."/>
            <person name="Benoit I."/>
            <person name="Brakhage A.A."/>
            <person name="Braus G.H."/>
            <person name="Fischer R."/>
            <person name="Frisvad J.C."/>
            <person name="Goldman G.H."/>
            <person name="Houbraken J."/>
            <person name="Oakley B."/>
            <person name="Pocsi I."/>
            <person name="Scazzocchio C."/>
            <person name="Seiboth B."/>
            <person name="vanKuyk P.A."/>
            <person name="Wortman J."/>
            <person name="Dyer P.S."/>
            <person name="Grigoriev I.V."/>
        </authorList>
    </citation>
    <scope>NUCLEOTIDE SEQUENCE [LARGE SCALE GENOMIC DNA]</scope>
    <source>
        <strain evidence="10">DTO 134E9</strain>
    </source>
</reference>
<dbReference type="GO" id="GO:0016020">
    <property type="term" value="C:membrane"/>
    <property type="evidence" value="ECO:0007669"/>
    <property type="project" value="UniProtKB-SubCell"/>
</dbReference>
<dbReference type="EMBL" id="KV878211">
    <property type="protein sequence ID" value="OJJ36356.1"/>
    <property type="molecule type" value="Genomic_DNA"/>
</dbReference>
<feature type="transmembrane region" description="Helical" evidence="7">
    <location>
        <begin position="202"/>
        <end position="222"/>
    </location>
</feature>
<evidence type="ECO:0000259" key="8">
    <source>
        <dbReference type="Pfam" id="PF20684"/>
    </source>
</evidence>
<feature type="transmembrane region" description="Helical" evidence="7">
    <location>
        <begin position="234"/>
        <end position="258"/>
    </location>
</feature>
<feature type="domain" description="Rhodopsin" evidence="8">
    <location>
        <begin position="27"/>
        <end position="264"/>
    </location>
</feature>